<gene>
    <name evidence="1" type="ORF">ACFS7Z_24540</name>
</gene>
<dbReference type="Proteomes" id="UP001597641">
    <property type="component" value="Unassembled WGS sequence"/>
</dbReference>
<proteinExistence type="predicted"/>
<name>A0ABW6C0P3_9BACT</name>
<dbReference type="RefSeq" id="WP_377491161.1">
    <property type="nucleotide sequence ID" value="NZ_JBHUOX010000032.1"/>
</dbReference>
<evidence type="ECO:0000313" key="1">
    <source>
        <dbReference type="EMBL" id="MFD3003548.1"/>
    </source>
</evidence>
<dbReference type="Gene3D" id="3.60.15.10">
    <property type="entry name" value="Ribonuclease Z/Hydroxyacylglutathione hydrolase-like"/>
    <property type="match status" value="1"/>
</dbReference>
<keyword evidence="2" id="KW-1185">Reference proteome</keyword>
<reference evidence="2" key="1">
    <citation type="journal article" date="2019" name="Int. J. Syst. Evol. Microbiol.">
        <title>The Global Catalogue of Microorganisms (GCM) 10K type strain sequencing project: providing services to taxonomists for standard genome sequencing and annotation.</title>
        <authorList>
            <consortium name="The Broad Institute Genomics Platform"/>
            <consortium name="The Broad Institute Genome Sequencing Center for Infectious Disease"/>
            <person name="Wu L."/>
            <person name="Ma J."/>
        </authorList>
    </citation>
    <scope>NUCLEOTIDE SEQUENCE [LARGE SCALE GENOMIC DNA]</scope>
    <source>
        <strain evidence="2">KCTC 23984</strain>
    </source>
</reference>
<evidence type="ECO:0000313" key="2">
    <source>
        <dbReference type="Proteomes" id="UP001597641"/>
    </source>
</evidence>
<dbReference type="InterPro" id="IPR036866">
    <property type="entry name" value="RibonucZ/Hydroxyglut_hydro"/>
</dbReference>
<organism evidence="1 2">
    <name type="scientific">Pontibacter toksunensis</name>
    <dbReference type="NCBI Taxonomy" id="1332631"/>
    <lineage>
        <taxon>Bacteria</taxon>
        <taxon>Pseudomonadati</taxon>
        <taxon>Bacteroidota</taxon>
        <taxon>Cytophagia</taxon>
        <taxon>Cytophagales</taxon>
        <taxon>Hymenobacteraceae</taxon>
        <taxon>Pontibacter</taxon>
    </lineage>
</organism>
<accession>A0ABW6C0P3</accession>
<sequence>MENNLKTWQPDVVVVNAGYASLAIDELGPVTMGKEDVERINYLLPDATIVAIHMEALNHCVLSRNELKDFVAEKGIEDKVIIPEDGQLISL</sequence>
<protein>
    <submittedName>
        <fullName evidence="1">Uncharacterized protein</fullName>
    </submittedName>
</protein>
<dbReference type="EMBL" id="JBHUOX010000032">
    <property type="protein sequence ID" value="MFD3003548.1"/>
    <property type="molecule type" value="Genomic_DNA"/>
</dbReference>
<comment type="caution">
    <text evidence="1">The sequence shown here is derived from an EMBL/GenBank/DDBJ whole genome shotgun (WGS) entry which is preliminary data.</text>
</comment>